<feature type="domain" description="DDE Tnp4" evidence="4">
    <location>
        <begin position="18"/>
        <end position="108"/>
    </location>
</feature>
<organism evidence="5 6">
    <name type="scientific">Actinokineospora auranticolor</name>
    <dbReference type="NCBI Taxonomy" id="155976"/>
    <lineage>
        <taxon>Bacteria</taxon>
        <taxon>Bacillati</taxon>
        <taxon>Actinomycetota</taxon>
        <taxon>Actinomycetes</taxon>
        <taxon>Pseudonocardiales</taxon>
        <taxon>Pseudonocardiaceae</taxon>
        <taxon>Actinokineospora</taxon>
    </lineage>
</organism>
<evidence type="ECO:0000259" key="4">
    <source>
        <dbReference type="Pfam" id="PF13359"/>
    </source>
</evidence>
<dbReference type="InterPro" id="IPR027806">
    <property type="entry name" value="HARBI1_dom"/>
</dbReference>
<comment type="caution">
    <text evidence="5">The sequence shown here is derived from an EMBL/GenBank/DDBJ whole genome shotgun (WGS) entry which is preliminary data.</text>
</comment>
<dbReference type="EMBL" id="PTIX01000001">
    <property type="protein sequence ID" value="PPK71413.1"/>
    <property type="molecule type" value="Genomic_DNA"/>
</dbReference>
<name>A0A2S6H1S3_9PSEU</name>
<keyword evidence="5" id="KW-0255">Endonuclease</keyword>
<keyword evidence="5" id="KW-0378">Hydrolase</keyword>
<evidence type="ECO:0000313" key="5">
    <source>
        <dbReference type="EMBL" id="PPK71413.1"/>
    </source>
</evidence>
<accession>A0A2S6H1S3</accession>
<dbReference type="GO" id="GO:0046872">
    <property type="term" value="F:metal ion binding"/>
    <property type="evidence" value="ECO:0007669"/>
    <property type="project" value="UniProtKB-KW"/>
</dbReference>
<gene>
    <name evidence="5" type="ORF">CLV40_101603</name>
</gene>
<keyword evidence="5" id="KW-0540">Nuclease</keyword>
<dbReference type="GO" id="GO:0004519">
    <property type="term" value="F:endonuclease activity"/>
    <property type="evidence" value="ECO:0007669"/>
    <property type="project" value="UniProtKB-KW"/>
</dbReference>
<feature type="region of interest" description="Disordered" evidence="3">
    <location>
        <begin position="64"/>
        <end position="85"/>
    </location>
</feature>
<evidence type="ECO:0000313" key="6">
    <source>
        <dbReference type="Proteomes" id="UP000239203"/>
    </source>
</evidence>
<proteinExistence type="predicted"/>
<sequence>MSRSTIGRAIAAVAPLLLDGRVRWVSDPMPGPRNDIVGLEVSHVLEGRDPGAWLGDEGCVGGGVLTPIRRPGDREQPDREREFNRHHDSLRVVVERAIAQHETWRVPHTDHRRPVNTFADTSSAVIGLYFSAAE</sequence>
<comment type="cofactor">
    <cofactor evidence="1">
        <name>a divalent metal cation</name>
        <dbReference type="ChEBI" id="CHEBI:60240"/>
    </cofactor>
</comment>
<keyword evidence="2" id="KW-0479">Metal-binding</keyword>
<evidence type="ECO:0000256" key="3">
    <source>
        <dbReference type="SAM" id="MobiDB-lite"/>
    </source>
</evidence>
<keyword evidence="6" id="KW-1185">Reference proteome</keyword>
<protein>
    <submittedName>
        <fullName evidence="5">DDE superfamily endonuclease</fullName>
    </submittedName>
</protein>
<reference evidence="5 6" key="1">
    <citation type="submission" date="2018-02" db="EMBL/GenBank/DDBJ databases">
        <title>Genomic Encyclopedia of Archaeal and Bacterial Type Strains, Phase II (KMG-II): from individual species to whole genera.</title>
        <authorList>
            <person name="Goeker M."/>
        </authorList>
    </citation>
    <scope>NUCLEOTIDE SEQUENCE [LARGE SCALE GENOMIC DNA]</scope>
    <source>
        <strain evidence="5 6">YU 961-1</strain>
    </source>
</reference>
<evidence type="ECO:0000256" key="2">
    <source>
        <dbReference type="ARBA" id="ARBA00022723"/>
    </source>
</evidence>
<dbReference type="Proteomes" id="UP000239203">
    <property type="component" value="Unassembled WGS sequence"/>
</dbReference>
<feature type="compositionally biased region" description="Basic and acidic residues" evidence="3">
    <location>
        <begin position="70"/>
        <end position="85"/>
    </location>
</feature>
<evidence type="ECO:0000256" key="1">
    <source>
        <dbReference type="ARBA" id="ARBA00001968"/>
    </source>
</evidence>
<dbReference type="Pfam" id="PF13359">
    <property type="entry name" value="DDE_Tnp_4"/>
    <property type="match status" value="1"/>
</dbReference>
<dbReference type="AlphaFoldDB" id="A0A2S6H1S3"/>